<dbReference type="SUPFAM" id="SSF48726">
    <property type="entry name" value="Immunoglobulin"/>
    <property type="match status" value="5"/>
</dbReference>
<dbReference type="SMART" id="SM00409">
    <property type="entry name" value="IG"/>
    <property type="match status" value="5"/>
</dbReference>
<gene>
    <name evidence="16" type="primary">CNTN1</name>
</gene>
<evidence type="ECO:0000259" key="14">
    <source>
        <dbReference type="PROSITE" id="PS50835"/>
    </source>
</evidence>
<evidence type="ECO:0000256" key="6">
    <source>
        <dbReference type="ARBA" id="ARBA00022737"/>
    </source>
</evidence>
<keyword evidence="11" id="KW-0449">Lipoprotein</keyword>
<dbReference type="FunFam" id="2.60.40.10:FF:000052">
    <property type="entry name" value="Contactin 1"/>
    <property type="match status" value="1"/>
</dbReference>
<dbReference type="CDD" id="cd00063">
    <property type="entry name" value="FN3"/>
    <property type="match status" value="4"/>
</dbReference>
<dbReference type="InterPro" id="IPR047101">
    <property type="entry name" value="Contactin-1_Ig6"/>
</dbReference>
<dbReference type="Proteomes" id="UP000265040">
    <property type="component" value="Chromosome 6"/>
</dbReference>
<dbReference type="GO" id="GO:0005886">
    <property type="term" value="C:plasma membrane"/>
    <property type="evidence" value="ECO:0007669"/>
    <property type="project" value="UniProtKB-SubCell"/>
</dbReference>
<dbReference type="SMART" id="SM00408">
    <property type="entry name" value="IGc2"/>
    <property type="match status" value="4"/>
</dbReference>
<dbReference type="FunFam" id="2.60.40.10:FF:000064">
    <property type="entry name" value="Contactin 1"/>
    <property type="match status" value="1"/>
</dbReference>
<keyword evidence="5 13" id="KW-0732">Signal</keyword>
<evidence type="ECO:0000256" key="9">
    <source>
        <dbReference type="ARBA" id="ARBA00023157"/>
    </source>
</evidence>
<dbReference type="PROSITE" id="PS50853">
    <property type="entry name" value="FN3"/>
    <property type="match status" value="4"/>
</dbReference>
<dbReference type="OrthoDB" id="6138780at2759"/>
<dbReference type="CDD" id="cd04970">
    <property type="entry name" value="Ig6_Contactin"/>
    <property type="match status" value="1"/>
</dbReference>
<keyword evidence="7" id="KW-0130">Cell adhesion</keyword>
<dbReference type="GO" id="GO:0007420">
    <property type="term" value="P:brain development"/>
    <property type="evidence" value="ECO:0007669"/>
    <property type="project" value="TreeGrafter"/>
</dbReference>
<dbReference type="FunFam" id="2.60.40.10:FF:000004">
    <property type="entry name" value="DCC isoform 1"/>
    <property type="match status" value="1"/>
</dbReference>
<evidence type="ECO:0000256" key="4">
    <source>
        <dbReference type="ARBA" id="ARBA00022622"/>
    </source>
</evidence>
<feature type="domain" description="Ig-like" evidence="14">
    <location>
        <begin position="134"/>
        <end position="221"/>
    </location>
</feature>
<dbReference type="InterPro" id="IPR003599">
    <property type="entry name" value="Ig_sub"/>
</dbReference>
<dbReference type="InterPro" id="IPR013151">
    <property type="entry name" value="Immunoglobulin_dom"/>
</dbReference>
<feature type="domain" description="Fibronectin type-III" evidence="15">
    <location>
        <begin position="699"/>
        <end position="796"/>
    </location>
</feature>
<name>A0A7N6AY00_ANATE</name>
<dbReference type="PANTHER" id="PTHR44170:SF10">
    <property type="entry name" value="CONTACTIN-1"/>
    <property type="match status" value="1"/>
</dbReference>
<evidence type="ECO:0000256" key="13">
    <source>
        <dbReference type="SAM" id="SignalP"/>
    </source>
</evidence>
<keyword evidence="17" id="KW-1185">Reference proteome</keyword>
<dbReference type="InterPro" id="IPR036179">
    <property type="entry name" value="Ig-like_dom_sf"/>
</dbReference>
<dbReference type="SUPFAM" id="SSF49265">
    <property type="entry name" value="Fibronectin type III"/>
    <property type="match status" value="2"/>
</dbReference>
<keyword evidence="8" id="KW-0472">Membrane</keyword>
<evidence type="ECO:0000256" key="2">
    <source>
        <dbReference type="ARBA" id="ARBA00009812"/>
    </source>
</evidence>
<reference evidence="16" key="3">
    <citation type="submission" date="2025-09" db="UniProtKB">
        <authorList>
            <consortium name="Ensembl"/>
        </authorList>
    </citation>
    <scope>IDENTIFICATION</scope>
</reference>
<evidence type="ECO:0000256" key="1">
    <source>
        <dbReference type="ARBA" id="ARBA00004609"/>
    </source>
</evidence>
<feature type="signal peptide" evidence="13">
    <location>
        <begin position="1"/>
        <end position="18"/>
    </location>
</feature>
<evidence type="ECO:0000256" key="5">
    <source>
        <dbReference type="ARBA" id="ARBA00022729"/>
    </source>
</evidence>
<dbReference type="AlphaFoldDB" id="A0A7N6AY00"/>
<reference evidence="16" key="1">
    <citation type="submission" date="2021-04" db="EMBL/GenBank/DDBJ databases">
        <authorList>
            <consortium name="Wellcome Sanger Institute Data Sharing"/>
        </authorList>
    </citation>
    <scope>NUCLEOTIDE SEQUENCE [LARGE SCALE GENOMIC DNA]</scope>
</reference>
<protein>
    <recommendedName>
        <fullName evidence="18">Contactin 1</fullName>
    </recommendedName>
</protein>
<comment type="subcellular location">
    <subcellularLocation>
        <location evidence="1">Cell membrane</location>
        <topology evidence="1">Lipid-anchor</topology>
        <topology evidence="1">GPI-anchor</topology>
    </subcellularLocation>
</comment>
<dbReference type="Pfam" id="PF13927">
    <property type="entry name" value="Ig_3"/>
    <property type="match status" value="1"/>
</dbReference>
<keyword evidence="4" id="KW-0336">GPI-anchor</keyword>
<feature type="domain" description="Ig-like" evidence="14">
    <location>
        <begin position="36"/>
        <end position="128"/>
    </location>
</feature>
<dbReference type="GO" id="GO:0007411">
    <property type="term" value="P:axon guidance"/>
    <property type="evidence" value="ECO:0007669"/>
    <property type="project" value="TreeGrafter"/>
</dbReference>
<dbReference type="InterPro" id="IPR013098">
    <property type="entry name" value="Ig_I-set"/>
</dbReference>
<dbReference type="InterPro" id="IPR003598">
    <property type="entry name" value="Ig_sub2"/>
</dbReference>
<comment type="similarity">
    <text evidence="2">Belongs to the immunoglobulin superfamily. Contactin family.</text>
</comment>
<evidence type="ECO:0000256" key="10">
    <source>
        <dbReference type="ARBA" id="ARBA00023180"/>
    </source>
</evidence>
<keyword evidence="10" id="KW-0325">Glycoprotein</keyword>
<feature type="domain" description="Ig-like" evidence="14">
    <location>
        <begin position="494"/>
        <end position="582"/>
    </location>
</feature>
<dbReference type="FunFam" id="2.60.40.10:FF:000028">
    <property type="entry name" value="Neuronal cell adhesion molecule"/>
    <property type="match status" value="1"/>
</dbReference>
<evidence type="ECO:0000256" key="11">
    <source>
        <dbReference type="ARBA" id="ARBA00023288"/>
    </source>
</evidence>
<organism evidence="16 17">
    <name type="scientific">Anabas testudineus</name>
    <name type="common">Climbing perch</name>
    <name type="synonym">Anthias testudineus</name>
    <dbReference type="NCBI Taxonomy" id="64144"/>
    <lineage>
        <taxon>Eukaryota</taxon>
        <taxon>Metazoa</taxon>
        <taxon>Chordata</taxon>
        <taxon>Craniata</taxon>
        <taxon>Vertebrata</taxon>
        <taxon>Euteleostomi</taxon>
        <taxon>Actinopterygii</taxon>
        <taxon>Neopterygii</taxon>
        <taxon>Teleostei</taxon>
        <taxon>Neoteleostei</taxon>
        <taxon>Acanthomorphata</taxon>
        <taxon>Anabantaria</taxon>
        <taxon>Anabantiformes</taxon>
        <taxon>Anabantoidei</taxon>
        <taxon>Anabantidae</taxon>
        <taxon>Anabas</taxon>
    </lineage>
</organism>
<dbReference type="GO" id="GO:0098632">
    <property type="term" value="F:cell-cell adhesion mediator activity"/>
    <property type="evidence" value="ECO:0007669"/>
    <property type="project" value="TreeGrafter"/>
</dbReference>
<feature type="chain" id="PRO_5030940399" description="Contactin 1" evidence="13">
    <location>
        <begin position="19"/>
        <end position="1003"/>
    </location>
</feature>
<dbReference type="FunFam" id="2.60.40.10:FF:000047">
    <property type="entry name" value="Contactin 1"/>
    <property type="match status" value="1"/>
</dbReference>
<feature type="domain" description="Ig-like" evidence="14">
    <location>
        <begin position="403"/>
        <end position="491"/>
    </location>
</feature>
<dbReference type="InterPro" id="IPR007110">
    <property type="entry name" value="Ig-like_dom"/>
</dbReference>
<keyword evidence="6" id="KW-0677">Repeat</keyword>
<dbReference type="Gene3D" id="2.60.40.10">
    <property type="entry name" value="Immunoglobulins"/>
    <property type="match status" value="9"/>
</dbReference>
<dbReference type="InterPro" id="IPR003961">
    <property type="entry name" value="FN3_dom"/>
</dbReference>
<dbReference type="Pfam" id="PF00041">
    <property type="entry name" value="fn3"/>
    <property type="match status" value="3"/>
</dbReference>
<keyword evidence="3" id="KW-1003">Cell membrane</keyword>
<feature type="domain" description="Ig-like" evidence="14">
    <location>
        <begin position="239"/>
        <end position="324"/>
    </location>
</feature>
<dbReference type="GO" id="GO:0098552">
    <property type="term" value="C:side of membrane"/>
    <property type="evidence" value="ECO:0007669"/>
    <property type="project" value="UniProtKB-KW"/>
</dbReference>
<dbReference type="FunFam" id="2.60.40.10:FF:000054">
    <property type="entry name" value="Contactin 1"/>
    <property type="match status" value="1"/>
</dbReference>
<dbReference type="FunFam" id="2.60.40.10:FF:000035">
    <property type="entry name" value="Contactin 1"/>
    <property type="match status" value="1"/>
</dbReference>
<reference evidence="16" key="2">
    <citation type="submission" date="2025-08" db="UniProtKB">
        <authorList>
            <consortium name="Ensembl"/>
        </authorList>
    </citation>
    <scope>IDENTIFICATION</scope>
</reference>
<dbReference type="PROSITE" id="PS50835">
    <property type="entry name" value="IG_LIKE"/>
    <property type="match status" value="5"/>
</dbReference>
<dbReference type="SMART" id="SM00060">
    <property type="entry name" value="FN3"/>
    <property type="match status" value="4"/>
</dbReference>
<dbReference type="GO" id="GO:0030424">
    <property type="term" value="C:axon"/>
    <property type="evidence" value="ECO:0007669"/>
    <property type="project" value="TreeGrafter"/>
</dbReference>
<evidence type="ECO:0000256" key="8">
    <source>
        <dbReference type="ARBA" id="ARBA00023136"/>
    </source>
</evidence>
<dbReference type="FunFam" id="2.60.40.10:FF:000005">
    <property type="entry name" value="Neuronal cell adhesion molecule"/>
    <property type="match status" value="1"/>
</dbReference>
<proteinExistence type="inferred from homology"/>
<feature type="domain" description="Fibronectin type-III" evidence="15">
    <location>
        <begin position="595"/>
        <end position="694"/>
    </location>
</feature>
<evidence type="ECO:0000313" key="17">
    <source>
        <dbReference type="Proteomes" id="UP000265040"/>
    </source>
</evidence>
<evidence type="ECO:0000259" key="15">
    <source>
        <dbReference type="PROSITE" id="PS50853"/>
    </source>
</evidence>
<keyword evidence="9" id="KW-1015">Disulfide bond</keyword>
<feature type="domain" description="Fibronectin type-III" evidence="15">
    <location>
        <begin position="890"/>
        <end position="987"/>
    </location>
</feature>
<dbReference type="Pfam" id="PF07679">
    <property type="entry name" value="I-set"/>
    <property type="match status" value="1"/>
</dbReference>
<accession>A0A7N6AY00</accession>
<evidence type="ECO:0000313" key="16">
    <source>
        <dbReference type="Ensembl" id="ENSATEP00000054991.1"/>
    </source>
</evidence>
<dbReference type="Pfam" id="PF00047">
    <property type="entry name" value="ig"/>
    <property type="match status" value="2"/>
</dbReference>
<evidence type="ECO:0000256" key="12">
    <source>
        <dbReference type="ARBA" id="ARBA00023319"/>
    </source>
</evidence>
<dbReference type="InterPro" id="IPR013783">
    <property type="entry name" value="Ig-like_fold"/>
</dbReference>
<dbReference type="PANTHER" id="PTHR44170">
    <property type="entry name" value="PROTEIN SIDEKICK"/>
    <property type="match status" value="1"/>
</dbReference>
<dbReference type="InterPro" id="IPR036116">
    <property type="entry name" value="FN3_sf"/>
</dbReference>
<dbReference type="Ensembl" id="ENSATET00000043454.2">
    <property type="protein sequence ID" value="ENSATEP00000054991.1"/>
    <property type="gene ID" value="ENSATEG00000018430.3"/>
</dbReference>
<dbReference type="GeneTree" id="ENSGT00940000155915"/>
<feature type="domain" description="Fibronectin type-III" evidence="15">
    <location>
        <begin position="797"/>
        <end position="889"/>
    </location>
</feature>
<evidence type="ECO:0000256" key="7">
    <source>
        <dbReference type="ARBA" id="ARBA00022889"/>
    </source>
</evidence>
<keyword evidence="12" id="KW-0393">Immunoglobulin domain</keyword>
<evidence type="ECO:0008006" key="18">
    <source>
        <dbReference type="Google" id="ProtNLM"/>
    </source>
</evidence>
<sequence length="1003" mass="111063">MHMRFTFVFLHLTQLVLTCPGLVCLFSADEATGYGPVFEEQPVDTIYPEELPEAKITMNCRARANPPATYKWRLNNMIIDLNEEGSHYSLAGGNLVISNPIKTKHEGKYSCLATNIYGTVISQEGSVQFGCKWPRCEPPFNDGIVPWRTALELHFFCCVSLCAADLSFRWILNEFPTFIPLDNRRFVSQKTGNLHISKVDSSDTGNYSCIASSPSISKSVFSNYIPLVPQAERPIRKYPADLEVKFPETTALIGQNITLECFALGNPVPEIHWKKMGGNLPHSHEVRMAGAQLHLFNVQFEDDGTYRCEAVNSRGKDYHTARVSSNFGCDCSTNGCVSDSKVTKILFLHGPKKHIFRMLQNVILVIQSTITICIYKLCDTFILVSRCTYYVCNKYCPSSACAPTFEHNPVKRVLAPKNRAVVIECRPKAAPKPTFSWSKDTELLSNSTRVFIWEDGSLEILNVTQADEGRYTCYAENDRGKANSTGTLLVTESTKITLAPSNSDVKVGENAWMQCAASHDPSLDITFIWSLDGRVIDLHKDGRHYERTPNGSSNGELLIRNAQLKHAGRYTCTAQTPVDNVTASAHLVVRGPPGAPGGVRVINKTDKSVTLQWSRGADNHSPISKYTIQYRDSFSRDVWKNAPTSPVDVEGNAETAMVVDLFPWTEYEFRVIATNTLGTGEPSSPSPKDKTLKAVPVVAPSDVGGGGGTSRELTITWTPVQPQYYYGSNFGYIVAFKPQGDDQWMKVTVADPQANRYVHKDSSIPPSTEFQVKVKAFNSEGEGPYSLTAIIYSAQDVVDSRALSATEAIVSWLPLSQIHICLCMYQLKYWRNQEDSEGGAQKVVVSSQENHTRLEGMKPNSHYLVEIQGYNSAGFGPPRRIHIHTKKAPPSRAPKIIRKKLKGKSVNIAWEHVEPLANEASINGYKVLYRQQGQSTGTVYITNNRYIDLPLPPDGRYVVEVRARTDGGDGAVARIDISGGGVMTARSLGVLSLLLVALLCLNL</sequence>
<evidence type="ECO:0000256" key="3">
    <source>
        <dbReference type="ARBA" id="ARBA00022475"/>
    </source>
</evidence>